<dbReference type="InterPro" id="IPR025348">
    <property type="entry name" value="DUF4252"/>
</dbReference>
<evidence type="ECO:0000256" key="1">
    <source>
        <dbReference type="SAM" id="SignalP"/>
    </source>
</evidence>
<dbReference type="PROSITE" id="PS51257">
    <property type="entry name" value="PROKAR_LIPOPROTEIN"/>
    <property type="match status" value="1"/>
</dbReference>
<sequence>MKKIIIILSVAFTLLSCAPNIYQVYDKYDEDPSLQHTKIDGKLMQLTSFMIPKDQKATRSLIKSISSVDIVSYSGENNMNFQKDILKSLKRNGYREVMKNSNPEQGTTFFVKKGLTRVREFHVLNYEDGDVSVFSVNGKFAIGDLEKAYRLIKKQEGVKDFMDSFELKDRYIKEDN</sequence>
<dbReference type="AlphaFoldDB" id="A0A7L4URG6"/>
<gene>
    <name evidence="2" type="ORF">C7377_0326</name>
</gene>
<evidence type="ECO:0000313" key="2">
    <source>
        <dbReference type="EMBL" id="PVX52031.1"/>
    </source>
</evidence>
<feature type="chain" id="PRO_5029605440" evidence="1">
    <location>
        <begin position="19"/>
        <end position="176"/>
    </location>
</feature>
<reference evidence="2 3" key="1">
    <citation type="submission" date="2018-05" db="EMBL/GenBank/DDBJ databases">
        <title>Genomic Encyclopedia of Type Strains, Phase IV (KMG-IV): sequencing the most valuable type-strain genomes for metagenomic binning, comparative biology and taxonomic classification.</title>
        <authorList>
            <person name="Goeker M."/>
        </authorList>
    </citation>
    <scope>NUCLEOTIDE SEQUENCE [LARGE SCALE GENOMIC DNA]</scope>
    <source>
        <strain evidence="2 3">DSM 28579</strain>
    </source>
</reference>
<organism evidence="2 3">
    <name type="scientific">Balneicella halophila</name>
    <dbReference type="NCBI Taxonomy" id="1537566"/>
    <lineage>
        <taxon>Bacteria</taxon>
        <taxon>Pseudomonadati</taxon>
        <taxon>Bacteroidota</taxon>
        <taxon>Bacteroidia</taxon>
        <taxon>Bacteroidales</taxon>
        <taxon>Balneicellaceae</taxon>
        <taxon>Balneicella</taxon>
    </lineage>
</organism>
<comment type="caution">
    <text evidence="2">The sequence shown here is derived from an EMBL/GenBank/DDBJ whole genome shotgun (WGS) entry which is preliminary data.</text>
</comment>
<name>A0A7L4URG6_BALHA</name>
<evidence type="ECO:0000313" key="3">
    <source>
        <dbReference type="Proteomes" id="UP000251835"/>
    </source>
</evidence>
<dbReference type="RefSeq" id="WP_116495593.1">
    <property type="nucleotide sequence ID" value="NZ_QENZ01000003.1"/>
</dbReference>
<accession>A0A7L4URG6</accession>
<dbReference type="Pfam" id="PF14060">
    <property type="entry name" value="DUF4252"/>
    <property type="match status" value="1"/>
</dbReference>
<feature type="signal peptide" evidence="1">
    <location>
        <begin position="1"/>
        <end position="18"/>
    </location>
</feature>
<protein>
    <submittedName>
        <fullName evidence="2">Uncharacterized protein DUF4252</fullName>
    </submittedName>
</protein>
<dbReference type="Proteomes" id="UP000251835">
    <property type="component" value="Unassembled WGS sequence"/>
</dbReference>
<proteinExistence type="predicted"/>
<dbReference type="EMBL" id="QENZ01000003">
    <property type="protein sequence ID" value="PVX52031.1"/>
    <property type="molecule type" value="Genomic_DNA"/>
</dbReference>
<keyword evidence="1" id="KW-0732">Signal</keyword>
<keyword evidence="3" id="KW-1185">Reference proteome</keyword>